<keyword evidence="3" id="KW-0732">Signal</keyword>
<evidence type="ECO:0000313" key="5">
    <source>
        <dbReference type="Proteomes" id="UP000261360"/>
    </source>
</evidence>
<keyword evidence="2" id="KW-1133">Transmembrane helix</keyword>
<dbReference type="Proteomes" id="UP000261360">
    <property type="component" value="Unplaced"/>
</dbReference>
<dbReference type="GeneTree" id="ENSGT01030000234599"/>
<name>A0A3B4X382_SERLL</name>
<feature type="transmembrane region" description="Helical" evidence="2">
    <location>
        <begin position="97"/>
        <end position="119"/>
    </location>
</feature>
<evidence type="ECO:0000256" key="1">
    <source>
        <dbReference type="ARBA" id="ARBA00010090"/>
    </source>
</evidence>
<protein>
    <submittedName>
        <fullName evidence="4">Uncharacterized protein</fullName>
    </submittedName>
</protein>
<dbReference type="InterPro" id="IPR008405">
    <property type="entry name" value="ApoL"/>
</dbReference>
<feature type="signal peptide" evidence="3">
    <location>
        <begin position="1"/>
        <end position="16"/>
    </location>
</feature>
<dbReference type="PANTHER" id="PTHR14096">
    <property type="entry name" value="APOLIPOPROTEIN L"/>
    <property type="match status" value="1"/>
</dbReference>
<feature type="chain" id="PRO_5017433014" evidence="3">
    <location>
        <begin position="17"/>
        <end position="279"/>
    </location>
</feature>
<dbReference type="GO" id="GO:0006869">
    <property type="term" value="P:lipid transport"/>
    <property type="evidence" value="ECO:0007669"/>
    <property type="project" value="InterPro"/>
</dbReference>
<sequence length="279" mass="29685">MLIIAALILLPLFIRKDKDFQTVFIFPEGHCSHFITEFSKRQSKLQSLLTKLKDIAIRLDKVNKGIKIAYVAGSSVGAIGSVLSIVGLALSPLTLGASLPLTMAGLGMGIACGVSSAVTTSTKIGVNRKQQKKAACVFQSIKKDVESIQQCLEEVKMEKGKPDVTLGVTSVVLNVGNLGYNVHNIVECGAGGVCDVVEISADIGQAVASAGLAARAFLLVFDVCSIIKNCVSLAKDAESEASQPIRDSADLLQSVIDSWQEIYESLIRGQKTFEENKAI</sequence>
<reference evidence="4" key="2">
    <citation type="submission" date="2025-09" db="UniProtKB">
        <authorList>
            <consortium name="Ensembl"/>
        </authorList>
    </citation>
    <scope>IDENTIFICATION</scope>
</reference>
<organism evidence="4 5">
    <name type="scientific">Seriola lalandi dorsalis</name>
    <dbReference type="NCBI Taxonomy" id="1841481"/>
    <lineage>
        <taxon>Eukaryota</taxon>
        <taxon>Metazoa</taxon>
        <taxon>Chordata</taxon>
        <taxon>Craniata</taxon>
        <taxon>Vertebrata</taxon>
        <taxon>Euteleostomi</taxon>
        <taxon>Actinopterygii</taxon>
        <taxon>Neopterygii</taxon>
        <taxon>Teleostei</taxon>
        <taxon>Neoteleostei</taxon>
        <taxon>Acanthomorphata</taxon>
        <taxon>Carangaria</taxon>
        <taxon>Carangiformes</taxon>
        <taxon>Carangidae</taxon>
        <taxon>Seriola</taxon>
    </lineage>
</organism>
<dbReference type="Pfam" id="PF05461">
    <property type="entry name" value="ApoL"/>
    <property type="match status" value="1"/>
</dbReference>
<reference evidence="4" key="1">
    <citation type="submission" date="2025-08" db="UniProtKB">
        <authorList>
            <consortium name="Ensembl"/>
        </authorList>
    </citation>
    <scope>IDENTIFICATION</scope>
</reference>
<dbReference type="GO" id="GO:0042157">
    <property type="term" value="P:lipoprotein metabolic process"/>
    <property type="evidence" value="ECO:0007669"/>
    <property type="project" value="InterPro"/>
</dbReference>
<dbReference type="Ensembl" id="ENSSLDT00000007477.1">
    <property type="protein sequence ID" value="ENSSLDP00000007248.1"/>
    <property type="gene ID" value="ENSSLDG00000005766.1"/>
</dbReference>
<dbReference type="GO" id="GO:0016020">
    <property type="term" value="C:membrane"/>
    <property type="evidence" value="ECO:0007669"/>
    <property type="project" value="TreeGrafter"/>
</dbReference>
<keyword evidence="2" id="KW-0472">Membrane</keyword>
<dbReference type="AlphaFoldDB" id="A0A3B4X382"/>
<keyword evidence="5" id="KW-1185">Reference proteome</keyword>
<dbReference type="GO" id="GO:0005576">
    <property type="term" value="C:extracellular region"/>
    <property type="evidence" value="ECO:0007669"/>
    <property type="project" value="InterPro"/>
</dbReference>
<keyword evidence="2" id="KW-0812">Transmembrane</keyword>
<accession>A0A3B4X382</accession>
<proteinExistence type="inferred from homology"/>
<dbReference type="PANTHER" id="PTHR14096:SF57">
    <property type="entry name" value="APOLIPOPROTEIN L4"/>
    <property type="match status" value="1"/>
</dbReference>
<evidence type="ECO:0000256" key="2">
    <source>
        <dbReference type="SAM" id="Phobius"/>
    </source>
</evidence>
<dbReference type="GO" id="GO:0008289">
    <property type="term" value="F:lipid binding"/>
    <property type="evidence" value="ECO:0007669"/>
    <property type="project" value="InterPro"/>
</dbReference>
<feature type="transmembrane region" description="Helical" evidence="2">
    <location>
        <begin position="68"/>
        <end position="91"/>
    </location>
</feature>
<evidence type="ECO:0000313" key="4">
    <source>
        <dbReference type="Ensembl" id="ENSSLDP00000007248.1"/>
    </source>
</evidence>
<dbReference type="STRING" id="1841481.ENSSLDP00000007248"/>
<evidence type="ECO:0000256" key="3">
    <source>
        <dbReference type="SAM" id="SignalP"/>
    </source>
</evidence>
<comment type="similarity">
    <text evidence="1">Belongs to the apolipoprotein L family.</text>
</comment>